<dbReference type="RefSeq" id="WP_273600321.1">
    <property type="nucleotide sequence ID" value="NZ_JAQQXT010000005.1"/>
</dbReference>
<feature type="transmembrane region" description="Helical" evidence="1">
    <location>
        <begin position="357"/>
        <end position="377"/>
    </location>
</feature>
<dbReference type="PANTHER" id="PTHR23028">
    <property type="entry name" value="ACETYLTRANSFERASE"/>
    <property type="match status" value="1"/>
</dbReference>
<protein>
    <submittedName>
        <fullName evidence="4">Acyltransferase family protein</fullName>
    </submittedName>
</protein>
<feature type="transmembrane region" description="Helical" evidence="1">
    <location>
        <begin position="200"/>
        <end position="220"/>
    </location>
</feature>
<feature type="transmembrane region" description="Helical" evidence="1">
    <location>
        <begin position="287"/>
        <end position="304"/>
    </location>
</feature>
<feature type="transmembrane region" description="Helical" evidence="1">
    <location>
        <begin position="259"/>
        <end position="278"/>
    </location>
</feature>
<feature type="transmembrane region" description="Helical" evidence="1">
    <location>
        <begin position="81"/>
        <end position="101"/>
    </location>
</feature>
<feature type="transmembrane region" description="Helical" evidence="1">
    <location>
        <begin position="40"/>
        <end position="60"/>
    </location>
</feature>
<dbReference type="Proteomes" id="UP001221189">
    <property type="component" value="Unassembled WGS sequence"/>
</dbReference>
<dbReference type="InterPro" id="IPR043968">
    <property type="entry name" value="SGNH"/>
</dbReference>
<evidence type="ECO:0000259" key="2">
    <source>
        <dbReference type="Pfam" id="PF01757"/>
    </source>
</evidence>
<evidence type="ECO:0000313" key="5">
    <source>
        <dbReference type="Proteomes" id="UP001221189"/>
    </source>
</evidence>
<dbReference type="PANTHER" id="PTHR23028:SF53">
    <property type="entry name" value="ACYL_TRANSF_3 DOMAIN-CONTAINING PROTEIN"/>
    <property type="match status" value="1"/>
</dbReference>
<feature type="domain" description="Acyltransferase 3" evidence="2">
    <location>
        <begin position="14"/>
        <end position="342"/>
    </location>
</feature>
<feature type="transmembrane region" description="Helical" evidence="1">
    <location>
        <begin position="232"/>
        <end position="253"/>
    </location>
</feature>
<organism evidence="4 5">
    <name type="scientific">Roseateles albus</name>
    <dbReference type="NCBI Taxonomy" id="2987525"/>
    <lineage>
        <taxon>Bacteria</taxon>
        <taxon>Pseudomonadati</taxon>
        <taxon>Pseudomonadota</taxon>
        <taxon>Betaproteobacteria</taxon>
        <taxon>Burkholderiales</taxon>
        <taxon>Sphaerotilaceae</taxon>
        <taxon>Roseateles</taxon>
    </lineage>
</organism>
<keyword evidence="1" id="KW-1133">Transmembrane helix</keyword>
<sequence>MKPHASHGNIKYRPEIDGLRALAVLPVVLFHAGFSGFGGGYVGVDVFFVLSGYLITTIIAHDCSQDKFSIAAFYERRARRILPALFLVMAACIPFVWLWMLPTEAQSFSRSLLSVLALIPNVYFWRTTNYFAPSAEEAPLLHTWSLGVEEQFYILFPLIIWAAWRFKLRASLTFLIVLMLAVMSFGLSEWSWRTGKLSSNFFLPFTRAWELMVGSLIALWSRSDIQQRKFNLLACNMASLAGFSMLVFAIVAFDKFTPMPSAYALLPTIGTGLIILFARDRTWINRLLAHRALVVIGLISYSAYLWHQPLFAFARIRIEGGPSVVVYLALTFVSLALAYLSWRFVEVPFRNKKNITKLVLIRLSLSATVILGMVGVWSEKTDGWSGRFVDADLKLAALADVPAQGKYVQAKFFALAKDFSRDDSLKILVIGDSYAQDFVNSIYESNRLPGAEVRTFLVPKECQVYFGKSDVKANVEDRYRPTCQKLRNSMELKGRAAAANVIVLTSSWAKWSAVKLPETIEFLALNANQKLFVAGPKRVGDVVVRDLVKTPEDRRYLTAHRVRSETRQMEALLKRNSPAGTFVSMQDAICGSGESCLLFTDEKELKSFDGTHLTQAGARFAGMRLFEHSALSVLLQAR</sequence>
<dbReference type="InterPro" id="IPR002656">
    <property type="entry name" value="Acyl_transf_3_dom"/>
</dbReference>
<evidence type="ECO:0000259" key="3">
    <source>
        <dbReference type="Pfam" id="PF19040"/>
    </source>
</evidence>
<feature type="domain" description="SGNH" evidence="3">
    <location>
        <begin position="424"/>
        <end position="622"/>
    </location>
</feature>
<dbReference type="Pfam" id="PF19040">
    <property type="entry name" value="SGNH"/>
    <property type="match status" value="1"/>
</dbReference>
<keyword evidence="4" id="KW-0808">Transferase</keyword>
<reference evidence="4 5" key="1">
    <citation type="submission" date="2022-10" db="EMBL/GenBank/DDBJ databases">
        <title>Paucibacter sp. hw1 Genome sequencing.</title>
        <authorList>
            <person name="Park S."/>
        </authorList>
    </citation>
    <scope>NUCLEOTIDE SEQUENCE [LARGE SCALE GENOMIC DNA]</scope>
    <source>
        <strain evidence="5">hw1</strain>
    </source>
</reference>
<dbReference type="Pfam" id="PF01757">
    <property type="entry name" value="Acyl_transf_3"/>
    <property type="match status" value="1"/>
</dbReference>
<feature type="transmembrane region" description="Helical" evidence="1">
    <location>
        <begin position="107"/>
        <end position="125"/>
    </location>
</feature>
<comment type="caution">
    <text evidence="4">The sequence shown here is derived from an EMBL/GenBank/DDBJ whole genome shotgun (WGS) entry which is preliminary data.</text>
</comment>
<feature type="transmembrane region" description="Helical" evidence="1">
    <location>
        <begin position="324"/>
        <end position="345"/>
    </location>
</feature>
<evidence type="ECO:0000313" key="4">
    <source>
        <dbReference type="EMBL" id="MDC8772081.1"/>
    </source>
</evidence>
<keyword evidence="1" id="KW-0812">Transmembrane</keyword>
<name>A0ABT5KGZ8_9BURK</name>
<dbReference type="GO" id="GO:0016746">
    <property type="term" value="F:acyltransferase activity"/>
    <property type="evidence" value="ECO:0007669"/>
    <property type="project" value="UniProtKB-KW"/>
</dbReference>
<proteinExistence type="predicted"/>
<dbReference type="EMBL" id="JAQQXT010000005">
    <property type="protein sequence ID" value="MDC8772081.1"/>
    <property type="molecule type" value="Genomic_DNA"/>
</dbReference>
<keyword evidence="4" id="KW-0012">Acyltransferase</keyword>
<accession>A0ABT5KGZ8</accession>
<evidence type="ECO:0000256" key="1">
    <source>
        <dbReference type="SAM" id="Phobius"/>
    </source>
</evidence>
<dbReference type="InterPro" id="IPR050879">
    <property type="entry name" value="Acyltransferase_3"/>
</dbReference>
<keyword evidence="1" id="KW-0472">Membrane</keyword>
<keyword evidence="5" id="KW-1185">Reference proteome</keyword>
<gene>
    <name evidence="4" type="ORF">PRZ03_10920</name>
</gene>
<feature type="transmembrane region" description="Helical" evidence="1">
    <location>
        <begin position="170"/>
        <end position="188"/>
    </location>
</feature>